<organism evidence="2">
    <name type="scientific">Lepeophtheirus salmonis</name>
    <name type="common">Salmon louse</name>
    <name type="synonym">Caligus salmonis</name>
    <dbReference type="NCBI Taxonomy" id="72036"/>
    <lineage>
        <taxon>Eukaryota</taxon>
        <taxon>Metazoa</taxon>
        <taxon>Ecdysozoa</taxon>
        <taxon>Arthropoda</taxon>
        <taxon>Crustacea</taxon>
        <taxon>Multicrustacea</taxon>
        <taxon>Hexanauplia</taxon>
        <taxon>Copepoda</taxon>
        <taxon>Siphonostomatoida</taxon>
        <taxon>Caligidae</taxon>
        <taxon>Lepeophtheirus</taxon>
    </lineage>
</organism>
<evidence type="ECO:0000256" key="1">
    <source>
        <dbReference type="SAM" id="MobiDB-lite"/>
    </source>
</evidence>
<protein>
    <submittedName>
        <fullName evidence="2">Uncharacterized protein</fullName>
    </submittedName>
</protein>
<accession>A0A0K2U0F2</accession>
<proteinExistence type="predicted"/>
<sequence>KSVQNGHLKKKATTNQHGNLNNWKNILEERKNNAHDISLDPLQSAVTREEGEKDIDKDIWKNYSDVYPQF</sequence>
<reference evidence="2" key="1">
    <citation type="submission" date="2014-05" db="EMBL/GenBank/DDBJ databases">
        <authorList>
            <person name="Chronopoulou M."/>
        </authorList>
    </citation>
    <scope>NUCLEOTIDE SEQUENCE</scope>
    <source>
        <tissue evidence="2">Whole organism</tissue>
    </source>
</reference>
<feature type="non-terminal residue" evidence="2">
    <location>
        <position position="1"/>
    </location>
</feature>
<feature type="region of interest" description="Disordered" evidence="1">
    <location>
        <begin position="1"/>
        <end position="21"/>
    </location>
</feature>
<dbReference type="EMBL" id="HACA01014362">
    <property type="protein sequence ID" value="CDW31723.1"/>
    <property type="molecule type" value="Transcribed_RNA"/>
</dbReference>
<name>A0A0K2U0F2_LEPSM</name>
<dbReference type="AlphaFoldDB" id="A0A0K2U0F2"/>
<evidence type="ECO:0000313" key="2">
    <source>
        <dbReference type="EMBL" id="CDW31723.1"/>
    </source>
</evidence>